<protein>
    <submittedName>
        <fullName evidence="10">N-acetylglucosamine-1-phosphate transferase</fullName>
    </submittedName>
</protein>
<dbReference type="EMBL" id="GG738845">
    <property type="protein sequence ID" value="EFC50785.1"/>
    <property type="molecule type" value="Genomic_DNA"/>
</dbReference>
<keyword evidence="2 10" id="KW-0808">Transferase</keyword>
<dbReference type="Pfam" id="PF17102">
    <property type="entry name" value="Stealth_CR3"/>
    <property type="match status" value="1"/>
</dbReference>
<dbReference type="InterPro" id="IPR031358">
    <property type="entry name" value="Stealth_CR1"/>
</dbReference>
<keyword evidence="8" id="KW-0812">Transmembrane</keyword>
<feature type="region of interest" description="Disordered" evidence="7">
    <location>
        <begin position="48"/>
        <end position="232"/>
    </location>
</feature>
<evidence type="ECO:0000256" key="6">
    <source>
        <dbReference type="SAM" id="Coils"/>
    </source>
</evidence>
<evidence type="ECO:0000256" key="1">
    <source>
        <dbReference type="ARBA" id="ARBA00007583"/>
    </source>
</evidence>
<proteinExistence type="inferred from homology"/>
<comment type="similarity">
    <text evidence="1">Belongs to the stealth family.</text>
</comment>
<feature type="compositionally biased region" description="Polar residues" evidence="7">
    <location>
        <begin position="665"/>
        <end position="693"/>
    </location>
</feature>
<evidence type="ECO:0000256" key="8">
    <source>
        <dbReference type="SAM" id="Phobius"/>
    </source>
</evidence>
<evidence type="ECO:0000256" key="4">
    <source>
        <dbReference type="ARBA" id="ARBA00023157"/>
    </source>
</evidence>
<feature type="region of interest" description="Disordered" evidence="7">
    <location>
        <begin position="818"/>
        <end position="837"/>
    </location>
</feature>
<reference evidence="10 11" key="1">
    <citation type="journal article" date="2010" name="Cell">
        <title>The genome of Naegleria gruberi illuminates early eukaryotic versatility.</title>
        <authorList>
            <person name="Fritz-Laylin L.K."/>
            <person name="Prochnik S.E."/>
            <person name="Ginger M.L."/>
            <person name="Dacks J.B."/>
            <person name="Carpenter M.L."/>
            <person name="Field M.C."/>
            <person name="Kuo A."/>
            <person name="Paredez A."/>
            <person name="Chapman J."/>
            <person name="Pham J."/>
            <person name="Shu S."/>
            <person name="Neupane R."/>
            <person name="Cipriano M."/>
            <person name="Mancuso J."/>
            <person name="Tu H."/>
            <person name="Salamov A."/>
            <person name="Lindquist E."/>
            <person name="Shapiro H."/>
            <person name="Lucas S."/>
            <person name="Grigoriev I.V."/>
            <person name="Cande W.Z."/>
            <person name="Fulton C."/>
            <person name="Rokhsar D.S."/>
            <person name="Dawson S.C."/>
        </authorList>
    </citation>
    <scope>NUCLEOTIDE SEQUENCE [LARGE SCALE GENOMIC DNA]</scope>
    <source>
        <strain evidence="10 11">NEG-M</strain>
    </source>
</reference>
<feature type="compositionally biased region" description="Low complexity" evidence="7">
    <location>
        <begin position="1106"/>
        <end position="1124"/>
    </location>
</feature>
<evidence type="ECO:0000313" key="10">
    <source>
        <dbReference type="EMBL" id="EFC50785.1"/>
    </source>
</evidence>
<keyword evidence="5" id="KW-0325">Glycoprotein</keyword>
<feature type="transmembrane region" description="Helical" evidence="8">
    <location>
        <begin position="1317"/>
        <end position="1341"/>
    </location>
</feature>
<feature type="compositionally biased region" description="Polar residues" evidence="7">
    <location>
        <begin position="1370"/>
        <end position="1385"/>
    </location>
</feature>
<accession>D2UYF8</accession>
<feature type="region of interest" description="Disordered" evidence="7">
    <location>
        <begin position="650"/>
        <end position="695"/>
    </location>
</feature>
<evidence type="ECO:0000256" key="7">
    <source>
        <dbReference type="SAM" id="MobiDB-lite"/>
    </source>
</evidence>
<dbReference type="GO" id="GO:0005794">
    <property type="term" value="C:Golgi apparatus"/>
    <property type="evidence" value="ECO:0007669"/>
    <property type="project" value="TreeGrafter"/>
</dbReference>
<feature type="compositionally biased region" description="Basic residues" evidence="7">
    <location>
        <begin position="1093"/>
        <end position="1104"/>
    </location>
</feature>
<name>D2UYF8_NAEGR</name>
<dbReference type="GeneID" id="8855399"/>
<sequence>MYRDNIMKINSVSKLCYEPMDIVYTWVNGSDPIHKNLVKRFNALEKEKEEKSNVDNTKTIESAATKTSSNTTTTSTTDSSKSNQKTTNNYHLKGVGNAHVKTQENKTKKRRRLLSVKSTSKKKQETNKKSIPQTNKNAKVTKKTKAPVTKKTNSSKKTTKPPVTKQQHTKVEKKGATGKKAKTNKALTKKTTKKSKKENTPKVKNDSEIINNGTTTKNATKTDDTNSSNRFRDNDELRYSLRSLERFAPWVRNVYIVTSGQVPSWLNVKNPKVKIVKHADVYRNPIHLPVFSSPSIESQIHRIPGLSKKFIYLNDDVMFGNDVYPEDFYSHSTGQKVFLSWEVPPCHEGCQESWLGDGYCDVSCNVTQCDFDGGDCVGPNVRFSYGSSSSSSSYGNYGGNYNYGSNSNSFWSSTNTKNYCSASCSDSWIGDRFCDRPCNVKECGYDAGDCEFKELKTELEHVQLENSISVIYVRNIEPSIYLDLSKIFKDAQITNGNHENEKLVRSSTISQKEKLLIFTFNYQSLKSNVTKYSNNTNFYEEHVPVSLEAERVLNDTSKTDTFQNTHSTTFEQLGTKLTITKSFIVKVVSNHTFNYIAKKFNLSNETSIFGIHESQESELAADKNYNKALVVSTYFSKTQLNAIVGKNNSTKPAEKATKTTPETDWFNSWNNINSDTQENDKSVTNTKKQSGSKLETKATEIDDISENVIKTNPVITENQAVRPASIDTKKAQVKLEEKKTEPMKNTLETVTKETPTSTLDTIQAKKDTEIKPVTKKIEDDLTKKVVDIKTETKQKEKATEIDDISENVIKTNPVIATEKQQVPKTPEKSPTQEADNYNIDNLNSDELRYLKKLLKKKNRKLLGISSPSNIRPSYSNRIPIVQSHPEEIVNSLRFNLAEKEKNQEKYENIKKRIEREIKSENYDDSSNSVTTESSTPVRIGRKLLDKFGDSLIHVNKLLNREYGRASRKVPAHMPHMIDRDIMFELQKKWEYEFNVTSSNRFRSSSDMQYTFTYFYYLMHEGIHYNVSRFLREHVDTNNDNVLDNYEIRNLANLMYHKYKIPLSKLTDLHTNITSSINTINDEMKKERGGLEKPKKKTKKGKKKTPTPEISTSPINTTATTNSTKNSEDDEFGSYFWASTKSNKKWKSWSYFEDFSEFKEYHQTVRNILYGHLNYTRLVLSRYQAMDDSAFRTKPILEDFVNSGLSDIVKTKAHKSEQRFPFTLEDLSQVGFHMIRDDEDKVGDQLDELRRNRPKFICLNDDMNQTKPNEQVVEMLHNFYNWYFPNRSQFELQDSEENPFLYIDELMEHYNNVRYNRYVYDAIIVGVICFICCCCLIVRKLFKSKGGNKSGRNFKNQTNMGTSFTDEKDQTSIGQPITAGTSSSVGIGQTLTHHRTVNDKPEIV</sequence>
<feature type="coiled-coil region" evidence="6">
    <location>
        <begin position="889"/>
        <end position="919"/>
    </location>
</feature>
<dbReference type="Proteomes" id="UP000006671">
    <property type="component" value="Unassembled WGS sequence"/>
</dbReference>
<keyword evidence="3" id="KW-0677">Repeat</keyword>
<feature type="compositionally biased region" description="Basic and acidic residues" evidence="7">
    <location>
        <begin position="1083"/>
        <end position="1092"/>
    </location>
</feature>
<dbReference type="InterPro" id="IPR031357">
    <property type="entry name" value="Stealth_CR3"/>
</dbReference>
<dbReference type="GO" id="GO:0003976">
    <property type="term" value="F:UDP-N-acetylglucosamine-lysosomal-enzyme N-acetylglucosaminephosphotransferase activity"/>
    <property type="evidence" value="ECO:0007669"/>
    <property type="project" value="TreeGrafter"/>
</dbReference>
<evidence type="ECO:0000259" key="9">
    <source>
        <dbReference type="SMART" id="SM00004"/>
    </source>
</evidence>
<feature type="compositionally biased region" description="Basic and acidic residues" evidence="7">
    <location>
        <begin position="220"/>
        <end position="232"/>
    </location>
</feature>
<feature type="domain" description="LNR" evidence="9">
    <location>
        <begin position="339"/>
        <end position="377"/>
    </location>
</feature>
<gene>
    <name evidence="10" type="ORF">NAEGRDRAFT_77790</name>
</gene>
<dbReference type="OrthoDB" id="263283at2759"/>
<dbReference type="PANTHER" id="PTHR24045">
    <property type="match status" value="1"/>
</dbReference>
<keyword evidence="4" id="KW-1015">Disulfide bond</keyword>
<dbReference type="KEGG" id="ngr:NAEGRDRAFT_77790"/>
<organism evidence="11">
    <name type="scientific">Naegleria gruberi</name>
    <name type="common">Amoeba</name>
    <dbReference type="NCBI Taxonomy" id="5762"/>
    <lineage>
        <taxon>Eukaryota</taxon>
        <taxon>Discoba</taxon>
        <taxon>Heterolobosea</taxon>
        <taxon>Tetramitia</taxon>
        <taxon>Eutetramitia</taxon>
        <taxon>Vahlkampfiidae</taxon>
        <taxon>Naegleria</taxon>
    </lineage>
</organism>
<feature type="region of interest" description="Disordered" evidence="7">
    <location>
        <begin position="1351"/>
        <end position="1385"/>
    </location>
</feature>
<dbReference type="Pfam" id="PF17103">
    <property type="entry name" value="Stealth_CR4"/>
    <property type="match status" value="1"/>
</dbReference>
<dbReference type="PROSITE" id="PS00018">
    <property type="entry name" value="EF_HAND_1"/>
    <property type="match status" value="1"/>
</dbReference>
<keyword evidence="8" id="KW-1133">Transmembrane helix</keyword>
<evidence type="ECO:0000313" key="11">
    <source>
        <dbReference type="Proteomes" id="UP000006671"/>
    </source>
</evidence>
<dbReference type="Pfam" id="PF17101">
    <property type="entry name" value="Stealth_CR1"/>
    <property type="match status" value="1"/>
</dbReference>
<keyword evidence="11" id="KW-1185">Reference proteome</keyword>
<dbReference type="Gene3D" id="3.30.300.320">
    <property type="match status" value="1"/>
</dbReference>
<dbReference type="InterPro" id="IPR018247">
    <property type="entry name" value="EF_Hand_1_Ca_BS"/>
</dbReference>
<evidence type="ECO:0000256" key="5">
    <source>
        <dbReference type="ARBA" id="ARBA00023180"/>
    </source>
</evidence>
<dbReference type="Pfam" id="PF11380">
    <property type="entry name" value="Stealth_CR2"/>
    <property type="match status" value="1"/>
</dbReference>
<feature type="compositionally biased region" description="Low complexity" evidence="7">
    <location>
        <begin position="65"/>
        <end position="89"/>
    </location>
</feature>
<feature type="compositionally biased region" description="Polar residues" evidence="7">
    <location>
        <begin position="1351"/>
        <end position="1363"/>
    </location>
</feature>
<dbReference type="VEuPathDB" id="AmoebaDB:NAEGRDRAFT_77790"/>
<dbReference type="InterPro" id="IPR000800">
    <property type="entry name" value="Notch_dom"/>
</dbReference>
<dbReference type="InterPro" id="IPR031356">
    <property type="entry name" value="Stealth_CR4"/>
</dbReference>
<dbReference type="InParanoid" id="D2UYF8"/>
<evidence type="ECO:0000256" key="2">
    <source>
        <dbReference type="ARBA" id="ARBA00022679"/>
    </source>
</evidence>
<dbReference type="SMART" id="SM00004">
    <property type="entry name" value="NL"/>
    <property type="match status" value="2"/>
</dbReference>
<dbReference type="RefSeq" id="XP_002683529.1">
    <property type="nucleotide sequence ID" value="XM_002683483.1"/>
</dbReference>
<feature type="region of interest" description="Disordered" evidence="7">
    <location>
        <begin position="1083"/>
        <end position="1126"/>
    </location>
</feature>
<evidence type="ECO:0000256" key="3">
    <source>
        <dbReference type="ARBA" id="ARBA00022737"/>
    </source>
</evidence>
<feature type="domain" description="LNR" evidence="9">
    <location>
        <begin position="413"/>
        <end position="451"/>
    </location>
</feature>
<dbReference type="InterPro" id="IPR021520">
    <property type="entry name" value="Stealth_CR2"/>
</dbReference>
<keyword evidence="8" id="KW-0472">Membrane</keyword>
<feature type="compositionally biased region" description="Basic and acidic residues" evidence="7">
    <location>
        <begin position="197"/>
        <end position="207"/>
    </location>
</feature>
<dbReference type="STRING" id="5762.D2UYF8"/>
<keyword evidence="6" id="KW-0175">Coiled coil</keyword>
<dbReference type="GO" id="GO:0016256">
    <property type="term" value="P:N-glycan processing to lysosome"/>
    <property type="evidence" value="ECO:0007669"/>
    <property type="project" value="TreeGrafter"/>
</dbReference>
<dbReference type="GO" id="GO:0046835">
    <property type="term" value="P:carbohydrate phosphorylation"/>
    <property type="evidence" value="ECO:0007669"/>
    <property type="project" value="TreeGrafter"/>
</dbReference>
<dbReference type="InterPro" id="IPR047141">
    <property type="entry name" value="Stealth"/>
</dbReference>
<dbReference type="PANTHER" id="PTHR24045:SF0">
    <property type="entry name" value="N-ACETYLGLUCOSAMINE-1-PHOSPHOTRANSFERASE SUBUNITS ALPHA_BETA"/>
    <property type="match status" value="1"/>
</dbReference>
<feature type="compositionally biased region" description="Polar residues" evidence="7">
    <location>
        <begin position="54"/>
        <end position="64"/>
    </location>
</feature>
<feature type="compositionally biased region" description="Basic residues" evidence="7">
    <location>
        <begin position="176"/>
        <end position="196"/>
    </location>
</feature>
<dbReference type="Pfam" id="PF00066">
    <property type="entry name" value="Notch"/>
    <property type="match status" value="2"/>
</dbReference>
<dbReference type="eggNOG" id="ENOG502QQMR">
    <property type="taxonomic scope" value="Eukaryota"/>
</dbReference>